<proteinExistence type="predicted"/>
<evidence type="ECO:0000313" key="3">
    <source>
        <dbReference type="EMBL" id="KAH0546354.1"/>
    </source>
</evidence>
<accession>A0AAV7I4Y7</accession>
<evidence type="ECO:0000256" key="1">
    <source>
        <dbReference type="SAM" id="MobiDB-lite"/>
    </source>
</evidence>
<dbReference type="InterPro" id="IPR029145">
    <property type="entry name" value="NBAS_N"/>
</dbReference>
<dbReference type="Gene3D" id="2.130.10.10">
    <property type="entry name" value="YVTN repeat-like/Quinoprotein amine dehydrogenase"/>
    <property type="match status" value="1"/>
</dbReference>
<feature type="compositionally biased region" description="Basic and acidic residues" evidence="1">
    <location>
        <begin position="1659"/>
        <end position="1671"/>
    </location>
</feature>
<dbReference type="InterPro" id="IPR015943">
    <property type="entry name" value="WD40/YVTN_repeat-like_dom_sf"/>
</dbReference>
<protein>
    <recommendedName>
        <fullName evidence="2">Neuroblastoma-amplified sequence N-terminal domain-containing protein</fullName>
    </recommendedName>
</protein>
<dbReference type="GO" id="GO:0006890">
    <property type="term" value="P:retrograde vesicle-mediated transport, Golgi to endoplasmic reticulum"/>
    <property type="evidence" value="ECO:0007669"/>
    <property type="project" value="TreeGrafter"/>
</dbReference>
<feature type="region of interest" description="Disordered" evidence="1">
    <location>
        <begin position="1643"/>
        <end position="1679"/>
    </location>
</feature>
<dbReference type="PANTHER" id="PTHR15922">
    <property type="entry name" value="NEUROBLASTOMA-AMPLIFIED SEQUENCE"/>
    <property type="match status" value="1"/>
</dbReference>
<feature type="region of interest" description="Disordered" evidence="1">
    <location>
        <begin position="1609"/>
        <end position="1630"/>
    </location>
</feature>
<dbReference type="InterPro" id="IPR036322">
    <property type="entry name" value="WD40_repeat_dom_sf"/>
</dbReference>
<dbReference type="EMBL" id="JAHXZJ010002237">
    <property type="protein sequence ID" value="KAH0546354.1"/>
    <property type="molecule type" value="Genomic_DNA"/>
</dbReference>
<feature type="domain" description="Neuroblastoma-amplified sequence N-terminal" evidence="2">
    <location>
        <begin position="72"/>
        <end position="347"/>
    </location>
</feature>
<evidence type="ECO:0000259" key="2">
    <source>
        <dbReference type="Pfam" id="PF15492"/>
    </source>
</evidence>
<dbReference type="Pfam" id="PF15492">
    <property type="entry name" value="Nbas_N"/>
    <property type="match status" value="1"/>
</dbReference>
<dbReference type="GO" id="GO:0000149">
    <property type="term" value="F:SNARE binding"/>
    <property type="evidence" value="ECO:0007669"/>
    <property type="project" value="TreeGrafter"/>
</dbReference>
<gene>
    <name evidence="3" type="ORF">KQX54_008893</name>
</gene>
<dbReference type="Proteomes" id="UP000826195">
    <property type="component" value="Unassembled WGS sequence"/>
</dbReference>
<dbReference type="PANTHER" id="PTHR15922:SF2">
    <property type="entry name" value="NBAS SUBUNIT OF NRZ TETHERING COMPLEX"/>
    <property type="match status" value="1"/>
</dbReference>
<dbReference type="GO" id="GO:0070939">
    <property type="term" value="C:Dsl1/NZR complex"/>
    <property type="evidence" value="ECO:0007669"/>
    <property type="project" value="TreeGrafter"/>
</dbReference>
<keyword evidence="4" id="KW-1185">Reference proteome</keyword>
<evidence type="ECO:0000313" key="4">
    <source>
        <dbReference type="Proteomes" id="UP000826195"/>
    </source>
</evidence>
<dbReference type="SUPFAM" id="SSF50978">
    <property type="entry name" value="WD40 repeat-like"/>
    <property type="match status" value="1"/>
</dbReference>
<reference evidence="3 4" key="1">
    <citation type="journal article" date="2021" name="J. Hered.">
        <title>A chromosome-level genome assembly of the parasitoid wasp, Cotesia glomerata (Hymenoptera: Braconidae).</title>
        <authorList>
            <person name="Pinto B.J."/>
            <person name="Weis J.J."/>
            <person name="Gamble T."/>
            <person name="Ode P.J."/>
            <person name="Paul R."/>
            <person name="Zaspel J.M."/>
        </authorList>
    </citation>
    <scope>NUCLEOTIDE SEQUENCE [LARGE SCALE GENOMIC DNA]</scope>
    <source>
        <strain evidence="3">CgM1</strain>
    </source>
</reference>
<comment type="caution">
    <text evidence="3">The sequence shown here is derived from an EMBL/GenBank/DDBJ whole genome shotgun (WGS) entry which is preliminary data.</text>
</comment>
<sequence length="1917" mass="220894">MEVQNEDIDNDLILYELLEYFVKKQDPELVRFKNDIDILPTTGTIKNALRYLNNRYSLPESISQQISLTLPWKFASGDNGRLLAILHDNILEIRRSKDEFSSVIGKATVSKDAFPQWRKLVWSPDGSILVLASSNGQLSFYNSLGSNIFNVNSKSEAQNPEVLEAGDAISSMIFNKPRVSTEQWSYEFQTVTYSGLLKSYNLAVHGYEYKYQFSFGNFYRKGVNAFTYDHQHNIYIVAGNNIIQSSLSPASNVGLTSWRPINDYPFYKLSFTFEENCGSHTMSLWNLIPKFRSPEEPVIFRINVSPNCNYVACLHTDGVISLWNLPSFQLKHQWKLHEQPNYNAKNPVTVSKYRKLPAVYTEFHPMDIGWWSDHAIIIARYSGAISVCSITDLKNLLGACPEFLFGQPQIAEFLLGKGFLCLDCETIITTKKRMQESSLDGHNSEASDSEKEEDELESLTLMNYLTNLLRSALYSITDIESFQPKRKKARILQRTYRILGLKSTTPEELYSRKIDLEEYDEALALAKSYNLDTDLVYQTQWRKSQFSMKAITDHLSKVRKRSWVLNECIMRVPDTLEAARELLNFGLKGTNLDAFLALAEDDDGKFCTVDSDEDPAQLNDVAANLKYMQTVNKKLKDVDLSTCTPAQKELLNLRRSLLNHLDKLKTYEIIISSPDKYRKDSYEKFRQLTILENAVRFARDCDHNTVGLLFTYHGQKLIAHWLPIISYFPETLNPNEYKKLLPECDDQGQLFLLYQKELRPKDWSEKHEFDSLVVDDDDNECEVIYETDPGLSAYKTTEITMDLLQKWYRARAYDIERNSCIVENALELIKIARSHNITGLEEFLLQLETLDDLIYKVQLDGMPLAQFEKLSNLEKIKLLMSTSTEKNFISHLKNYVLPFIYRKQKYLGDDLDKKLLKSYLIDISEDDLSMVLILFNNLKNDVDILNMIEDIVELAVDCIYACNNFNMYQRAKEIFNTLPKPQAMQDAAGAAGLMNDLEREIECLKILNKYHVQCTVCFIHENKDSVSEVKMLLHQMSRSLNESSTPANQEAWTEVLNDMLELQEFIFLSIDIEDCFEICVDAKLASGMKTNIQNCKSLIETKKSERSLLKVSYDKTVELVLKASREYFNSSKSLQDSNMELARACIHLIEDENPLIQEEYDLINSLQILNEFNINILPLQVRLCQDKLKLIESCLTNKRDAYKRQQRLLTLATYLNIEGKNTRSREGKVLELIAEKAYQEQDYDIATSTCQKLIDSSYFPAWKIIQTLGCAEDFNDLGFRQKCLAFTLTYGPTEILEETLRQMHLLEIQVLNKNLEDWKSINEFSDNYKDKNDQSIDEDDEFIDAMTTPQVEVKEFVPKILETSTGLVKSSAQLVKNSTLGILQNVGAQGFWKTALSFSRTQDEDSYLAESNADNDDKRDEIQSFPVFYASLFDQCTLSRWDSRYERYSMPDIDNTKLKMCQTLLRITKLSETASYGLEVSDISHLFVQLASHIMSDDWQLGMAYLLSLNDCTDDFISHTQEVFRNLPQTNLYIHSAIYFYSIKLYCRLRPDADDCFTYDPMELMRMMANEARDEADDLKIALVYWCLQLTHESHEQVPEVEKIEVQSDLVSNPVDANSVEKPSDGEKETTNLYENEAFKMASADGDGWDDNWSDFSDSEFKEKGESKEASDNLIGSDNLEFNSSVEQAVDSEVLSLDTFDETQTDTADDTTEEQRYAEFEHLYSRMETKEDYVELKEIINSWPVFTNPDLTNVDKHPTLRMIGVSLLIAQKDNSKFEAPSLQEFKELLKTRPVDPEVYVAFIKKFDGKFNVQDKIYLRLCANDPSLHQEAIDIVKKERDVELSVPILEEIFFKNLTALLPPTHPAYSKILEEMFANHPITEIEPHIRILIDRLTEQKHVTYAVALWNQLKAVPAPI</sequence>
<organism evidence="3 4">
    <name type="scientific">Cotesia glomerata</name>
    <name type="common">Lepidopteran parasitic wasp</name>
    <name type="synonym">Apanteles glomeratus</name>
    <dbReference type="NCBI Taxonomy" id="32391"/>
    <lineage>
        <taxon>Eukaryota</taxon>
        <taxon>Metazoa</taxon>
        <taxon>Ecdysozoa</taxon>
        <taxon>Arthropoda</taxon>
        <taxon>Hexapoda</taxon>
        <taxon>Insecta</taxon>
        <taxon>Pterygota</taxon>
        <taxon>Neoptera</taxon>
        <taxon>Endopterygota</taxon>
        <taxon>Hymenoptera</taxon>
        <taxon>Apocrita</taxon>
        <taxon>Ichneumonoidea</taxon>
        <taxon>Braconidae</taxon>
        <taxon>Microgastrinae</taxon>
        <taxon>Cotesia</taxon>
    </lineage>
</organism>
<name>A0AAV7I4Y7_COTGL</name>